<name>A0A810NAN7_9ACTN</name>
<sequence length="64" mass="7028">MAGATWARALSALDAVATDTPASRATSLRVTFWDGFLPTEILSVFFSESEEILCLVVNRQIRKP</sequence>
<organism evidence="1 2">
    <name type="scientific">Polymorphospora rubra</name>
    <dbReference type="NCBI Taxonomy" id="338584"/>
    <lineage>
        <taxon>Bacteria</taxon>
        <taxon>Bacillati</taxon>
        <taxon>Actinomycetota</taxon>
        <taxon>Actinomycetes</taxon>
        <taxon>Micromonosporales</taxon>
        <taxon>Micromonosporaceae</taxon>
        <taxon>Polymorphospora</taxon>
    </lineage>
</organism>
<protein>
    <submittedName>
        <fullName evidence="1">Uncharacterized protein</fullName>
    </submittedName>
</protein>
<keyword evidence="2" id="KW-1185">Reference proteome</keyword>
<dbReference type="KEGG" id="pry:Prubr_71610"/>
<dbReference type="AlphaFoldDB" id="A0A810NAN7"/>
<reference evidence="1" key="1">
    <citation type="submission" date="2020-08" db="EMBL/GenBank/DDBJ databases">
        <title>Whole genome shotgun sequence of Polymorphospora rubra NBRC 101157.</title>
        <authorList>
            <person name="Komaki H."/>
            <person name="Tamura T."/>
        </authorList>
    </citation>
    <scope>NUCLEOTIDE SEQUENCE</scope>
    <source>
        <strain evidence="1">NBRC 101157</strain>
    </source>
</reference>
<dbReference type="Proteomes" id="UP000680866">
    <property type="component" value="Chromosome"/>
</dbReference>
<accession>A0A810NAN7</accession>
<proteinExistence type="predicted"/>
<evidence type="ECO:0000313" key="1">
    <source>
        <dbReference type="EMBL" id="BCJ70140.1"/>
    </source>
</evidence>
<dbReference type="EMBL" id="AP023359">
    <property type="protein sequence ID" value="BCJ70140.1"/>
    <property type="molecule type" value="Genomic_DNA"/>
</dbReference>
<evidence type="ECO:0000313" key="2">
    <source>
        <dbReference type="Proteomes" id="UP000680866"/>
    </source>
</evidence>
<gene>
    <name evidence="1" type="ORF">Prubr_71610</name>
</gene>